<organism evidence="1 2">
    <name type="scientific">Vreelandella zhaodongensis</name>
    <name type="common">Halomonas zhaodongensis</name>
    <dbReference type="NCBI Taxonomy" id="1176240"/>
    <lineage>
        <taxon>Bacteria</taxon>
        <taxon>Pseudomonadati</taxon>
        <taxon>Pseudomonadota</taxon>
        <taxon>Gammaproteobacteria</taxon>
        <taxon>Oceanospirillales</taxon>
        <taxon>Halomonadaceae</taxon>
        <taxon>Vreelandella</taxon>
    </lineage>
</organism>
<comment type="caution">
    <text evidence="1">The sequence shown here is derived from an EMBL/GenBank/DDBJ whole genome shotgun (WGS) entry which is preliminary data.</text>
</comment>
<gene>
    <name evidence="1" type="ORF">HZS79_11625</name>
</gene>
<proteinExistence type="predicted"/>
<accession>A0ABX2SUK3</accession>
<evidence type="ECO:0000313" key="2">
    <source>
        <dbReference type="Proteomes" id="UP000528918"/>
    </source>
</evidence>
<name>A0ABX2SUK3_VREZH</name>
<protein>
    <submittedName>
        <fullName evidence="1">Uncharacterized protein</fullName>
    </submittedName>
</protein>
<dbReference type="EMBL" id="JACCDD010000006">
    <property type="protein sequence ID" value="NYS45592.1"/>
    <property type="molecule type" value="Genomic_DNA"/>
</dbReference>
<sequence>MPRKSPYWIGKRPSDSKRWAGMTSATILAGEAEREATYRLYRRYVKQWNDIELDTNRSLDEHTHEISGAKAVGGQRRFILSHQNNRQNQWMLEVCFSRGFKQYYPGMSCGLNPLRSTDDIRSIRLHWSEDGDREFQQWLESDQRQNQDNGEWTEYKA</sequence>
<evidence type="ECO:0000313" key="1">
    <source>
        <dbReference type="EMBL" id="NYS45592.1"/>
    </source>
</evidence>
<reference evidence="1 2" key="1">
    <citation type="journal article" date="2013" name="Antonie Van Leeuwenhoek">
        <title>Halomonas zhaodongensis sp. nov., a slightly halophilic bacterium isolated from saline-alkaline soils in Zhaodong, China.</title>
        <authorList>
            <person name="Jiang J."/>
            <person name="Pan Y."/>
            <person name="Meng L."/>
            <person name="Hu S."/>
            <person name="Zhang X."/>
            <person name="Hu B."/>
            <person name="Meng J."/>
            <person name="Li C."/>
            <person name="Huang H."/>
            <person name="Wang K."/>
            <person name="Su T."/>
        </authorList>
    </citation>
    <scope>NUCLEOTIDE SEQUENCE [LARGE SCALE GENOMIC DNA]</scope>
    <source>
        <strain evidence="1 2">NEAU-ST10-25</strain>
    </source>
</reference>
<keyword evidence="2" id="KW-1185">Reference proteome</keyword>
<dbReference type="RefSeq" id="WP_179927965.1">
    <property type="nucleotide sequence ID" value="NZ_JACCDD010000006.1"/>
</dbReference>
<dbReference type="Proteomes" id="UP000528918">
    <property type="component" value="Unassembled WGS sequence"/>
</dbReference>